<proteinExistence type="predicted"/>
<name>A0AAP0P209_9MAGN</name>
<sequence>MVTSNMTIHRQVEVLLNEKYKLHDYTICWCTFMVIHIPQHSLLDDTCLEIMPR</sequence>
<accession>A0AAP0P209</accession>
<evidence type="ECO:0000313" key="1">
    <source>
        <dbReference type="EMBL" id="KAK9125845.1"/>
    </source>
</evidence>
<dbReference type="AlphaFoldDB" id="A0AAP0P209"/>
<keyword evidence="2" id="KW-1185">Reference proteome</keyword>
<evidence type="ECO:0000313" key="2">
    <source>
        <dbReference type="Proteomes" id="UP001419268"/>
    </source>
</evidence>
<protein>
    <submittedName>
        <fullName evidence="1">Uncharacterized protein</fullName>
    </submittedName>
</protein>
<organism evidence="1 2">
    <name type="scientific">Stephania cephalantha</name>
    <dbReference type="NCBI Taxonomy" id="152367"/>
    <lineage>
        <taxon>Eukaryota</taxon>
        <taxon>Viridiplantae</taxon>
        <taxon>Streptophyta</taxon>
        <taxon>Embryophyta</taxon>
        <taxon>Tracheophyta</taxon>
        <taxon>Spermatophyta</taxon>
        <taxon>Magnoliopsida</taxon>
        <taxon>Ranunculales</taxon>
        <taxon>Menispermaceae</taxon>
        <taxon>Menispermoideae</taxon>
        <taxon>Cissampelideae</taxon>
        <taxon>Stephania</taxon>
    </lineage>
</organism>
<comment type="caution">
    <text evidence="1">The sequence shown here is derived from an EMBL/GenBank/DDBJ whole genome shotgun (WGS) entry which is preliminary data.</text>
</comment>
<dbReference type="Proteomes" id="UP001419268">
    <property type="component" value="Unassembled WGS sequence"/>
</dbReference>
<gene>
    <name evidence="1" type="ORF">Scep_014691</name>
</gene>
<dbReference type="EMBL" id="JBBNAG010000006">
    <property type="protein sequence ID" value="KAK9125845.1"/>
    <property type="molecule type" value="Genomic_DNA"/>
</dbReference>
<reference evidence="1 2" key="1">
    <citation type="submission" date="2024-01" db="EMBL/GenBank/DDBJ databases">
        <title>Genome assemblies of Stephania.</title>
        <authorList>
            <person name="Yang L."/>
        </authorList>
    </citation>
    <scope>NUCLEOTIDE SEQUENCE [LARGE SCALE GENOMIC DNA]</scope>
    <source>
        <strain evidence="1">JXDWG</strain>
        <tissue evidence="1">Leaf</tissue>
    </source>
</reference>